<dbReference type="AlphaFoldDB" id="A0A073B2M4"/>
<dbReference type="SUPFAM" id="SSF50022">
    <property type="entry name" value="ISP domain"/>
    <property type="match status" value="1"/>
</dbReference>
<evidence type="ECO:0000313" key="8">
    <source>
        <dbReference type="Proteomes" id="UP000031419"/>
    </source>
</evidence>
<keyword evidence="8" id="KW-1185">Reference proteome</keyword>
<organism evidence="7 8">
    <name type="scientific">Saccharopolyspora rectivirgula</name>
    <dbReference type="NCBI Taxonomy" id="28042"/>
    <lineage>
        <taxon>Bacteria</taxon>
        <taxon>Bacillati</taxon>
        <taxon>Actinomycetota</taxon>
        <taxon>Actinomycetes</taxon>
        <taxon>Pseudonocardiales</taxon>
        <taxon>Pseudonocardiaceae</taxon>
        <taxon>Saccharopolyspora</taxon>
    </lineage>
</organism>
<sequence>MSMVNLRHRWPRTWPLQPIPRIPWARQEPTYQEARPKLIQAALKRAEARPSGNWFVFAASRDIRSDRPCGATVAGIELVAWRDERGALLVGPGTCPHLGAPLSQARVDGGDLLCRWHGLRLGKTSDCGWRVLPSHDDGVLAWVRLDRVGGEEPLESPVITERPDLASSIDSVATLVGTCEPRDVIANRLDPWHGSWFHPYSFSRLRVLQAPDESVVDDSEDRFVVAVTFLVTPTLGVPVRAEFVCPDPRTIVMRIIDGEGAGSVVETHATPLGPGPDGKPRTAVIEAVIARSPRPGFNLARTVAPAIRPLMRRAAARLWRDDLAYAERRYELRSRP</sequence>
<dbReference type="GO" id="GO:0004497">
    <property type="term" value="F:monooxygenase activity"/>
    <property type="evidence" value="ECO:0007669"/>
    <property type="project" value="UniProtKB-ARBA"/>
</dbReference>
<feature type="domain" description="Rieske" evidence="6">
    <location>
        <begin position="54"/>
        <end position="143"/>
    </location>
</feature>
<dbReference type="OrthoDB" id="4741956at2"/>
<dbReference type="Proteomes" id="UP000031419">
    <property type="component" value="Unassembled WGS sequence"/>
</dbReference>
<dbReference type="PANTHER" id="PTHR21266:SF60">
    <property type="entry name" value="3-KETOSTEROID-9-ALPHA-MONOOXYGENASE, OXYGENASE COMPONENT"/>
    <property type="match status" value="1"/>
</dbReference>
<dbReference type="GO" id="GO:0046872">
    <property type="term" value="F:metal ion binding"/>
    <property type="evidence" value="ECO:0007669"/>
    <property type="project" value="UniProtKB-KW"/>
</dbReference>
<evidence type="ECO:0000313" key="7">
    <source>
        <dbReference type="EMBL" id="KEI45870.1"/>
    </source>
</evidence>
<reference evidence="7 8" key="1">
    <citation type="submission" date="2014-06" db="EMBL/GenBank/DDBJ databases">
        <title>Saccharopolyspora rectivirgula DSM-43113 Genome sequencing.</title>
        <authorList>
            <person name="Barrera C."/>
            <person name="Millon L."/>
            <person name="Rognon B."/>
            <person name="Zaugg C."/>
            <person name="Monod M."/>
        </authorList>
    </citation>
    <scope>NUCLEOTIDE SEQUENCE [LARGE SCALE GENOMIC DNA]</scope>
    <source>
        <strain evidence="7 8">DSM 43113</strain>
    </source>
</reference>
<proteinExistence type="predicted"/>
<dbReference type="Gene3D" id="2.102.10.10">
    <property type="entry name" value="Rieske [2Fe-2S] iron-sulphur domain"/>
    <property type="match status" value="1"/>
</dbReference>
<gene>
    <name evidence="7" type="ORF">GU90_01320</name>
</gene>
<dbReference type="InterPro" id="IPR036922">
    <property type="entry name" value="Rieske_2Fe-2S_sf"/>
</dbReference>
<keyword evidence="5" id="KW-0411">Iron-sulfur</keyword>
<dbReference type="Pfam" id="PF19299">
    <property type="entry name" value="DUF5914"/>
    <property type="match status" value="1"/>
</dbReference>
<evidence type="ECO:0000259" key="6">
    <source>
        <dbReference type="PROSITE" id="PS51296"/>
    </source>
</evidence>
<dbReference type="Pfam" id="PF00355">
    <property type="entry name" value="Rieske"/>
    <property type="match status" value="1"/>
</dbReference>
<dbReference type="STRING" id="28042.GU90_01320"/>
<evidence type="ECO:0000256" key="2">
    <source>
        <dbReference type="ARBA" id="ARBA00022723"/>
    </source>
</evidence>
<dbReference type="GO" id="GO:0016705">
    <property type="term" value="F:oxidoreductase activity, acting on paired donors, with incorporation or reduction of molecular oxygen"/>
    <property type="evidence" value="ECO:0007669"/>
    <property type="project" value="UniProtKB-ARBA"/>
</dbReference>
<evidence type="ECO:0000256" key="3">
    <source>
        <dbReference type="ARBA" id="ARBA00023002"/>
    </source>
</evidence>
<dbReference type="PANTHER" id="PTHR21266">
    <property type="entry name" value="IRON-SULFUR DOMAIN CONTAINING PROTEIN"/>
    <property type="match status" value="1"/>
</dbReference>
<dbReference type="InterPro" id="IPR050584">
    <property type="entry name" value="Cholesterol_7-desaturase"/>
</dbReference>
<dbReference type="InterPro" id="IPR017941">
    <property type="entry name" value="Rieske_2Fe-2S"/>
</dbReference>
<comment type="caution">
    <text evidence="7">The sequence shown here is derived from an EMBL/GenBank/DDBJ whole genome shotgun (WGS) entry which is preliminary data.</text>
</comment>
<dbReference type="PROSITE" id="PS51296">
    <property type="entry name" value="RIESKE"/>
    <property type="match status" value="1"/>
</dbReference>
<dbReference type="InterPro" id="IPR045612">
    <property type="entry name" value="DUF5914"/>
</dbReference>
<accession>A0A073B2M4</accession>
<dbReference type="EMBL" id="JNVU01000005">
    <property type="protein sequence ID" value="KEI45870.1"/>
    <property type="molecule type" value="Genomic_DNA"/>
</dbReference>
<keyword evidence="2" id="KW-0479">Metal-binding</keyword>
<evidence type="ECO:0000256" key="5">
    <source>
        <dbReference type="ARBA" id="ARBA00023014"/>
    </source>
</evidence>
<dbReference type="GO" id="GO:0051537">
    <property type="term" value="F:2 iron, 2 sulfur cluster binding"/>
    <property type="evidence" value="ECO:0007669"/>
    <property type="project" value="UniProtKB-KW"/>
</dbReference>
<dbReference type="RefSeq" id="WP_029721011.1">
    <property type="nucleotide sequence ID" value="NZ_JAJUIW010000005.1"/>
</dbReference>
<name>A0A073B2M4_9PSEU</name>
<evidence type="ECO:0000256" key="1">
    <source>
        <dbReference type="ARBA" id="ARBA00022714"/>
    </source>
</evidence>
<keyword evidence="4" id="KW-0408">Iron</keyword>
<dbReference type="eggNOG" id="COG4638">
    <property type="taxonomic scope" value="Bacteria"/>
</dbReference>
<keyword evidence="3" id="KW-0560">Oxidoreductase</keyword>
<keyword evidence="1" id="KW-0001">2Fe-2S</keyword>
<evidence type="ECO:0000256" key="4">
    <source>
        <dbReference type="ARBA" id="ARBA00023004"/>
    </source>
</evidence>
<protein>
    <submittedName>
        <fullName evidence="7">2Fe-2S ferredoxin</fullName>
    </submittedName>
</protein>